<accession>A0A7R8X1C6</accession>
<dbReference type="Gene3D" id="3.30.930.10">
    <property type="entry name" value="Bira Bifunctional Protein, Domain 2"/>
    <property type="match status" value="1"/>
</dbReference>
<dbReference type="PANTHER" id="PTHR10993:SF7">
    <property type="entry name" value="LIPOYLTRANSFERASE 2, MITOCHONDRIAL-RELATED"/>
    <property type="match status" value="1"/>
</dbReference>
<keyword evidence="3 5" id="KW-0808">Transferase</keyword>
<dbReference type="Pfam" id="PF21948">
    <property type="entry name" value="LplA-B_cat"/>
    <property type="match status" value="1"/>
</dbReference>
<protein>
    <recommendedName>
        <fullName evidence="5">Octanoyl-[acyl-carrier-protein]:protein N-octanoyltransferase LIPT2, mitochondrial</fullName>
        <ecNumber evidence="5">2.3.1.181</ecNumber>
    </recommendedName>
</protein>
<comment type="catalytic activity">
    <reaction evidence="5">
        <text>octanoyl-[ACP] + L-lysyl-[protein] = N(6)-octanoyl-L-lysyl-[protein] + holo-[ACP] + H(+)</text>
        <dbReference type="Rhea" id="RHEA:17665"/>
        <dbReference type="Rhea" id="RHEA-COMP:9636"/>
        <dbReference type="Rhea" id="RHEA-COMP:9685"/>
        <dbReference type="Rhea" id="RHEA-COMP:9752"/>
        <dbReference type="Rhea" id="RHEA-COMP:9928"/>
        <dbReference type="ChEBI" id="CHEBI:15378"/>
        <dbReference type="ChEBI" id="CHEBI:29969"/>
        <dbReference type="ChEBI" id="CHEBI:64479"/>
        <dbReference type="ChEBI" id="CHEBI:78463"/>
        <dbReference type="ChEBI" id="CHEBI:78809"/>
        <dbReference type="EC" id="2.3.1.181"/>
    </reaction>
</comment>
<comment type="subcellular location">
    <subcellularLocation>
        <location evidence="5">Mitochondrion</location>
    </subcellularLocation>
</comment>
<dbReference type="InterPro" id="IPR004143">
    <property type="entry name" value="BPL_LPL_catalytic"/>
</dbReference>
<dbReference type="NCBIfam" id="TIGR00214">
    <property type="entry name" value="lipB"/>
    <property type="match status" value="1"/>
</dbReference>
<keyword evidence="4 5" id="KW-0012">Acyltransferase</keyword>
<gene>
    <name evidence="6" type="ORF">CTOB1V02_LOCUS16812</name>
</gene>
<dbReference type="PROSITE" id="PS01313">
    <property type="entry name" value="LIPB"/>
    <property type="match status" value="1"/>
</dbReference>
<dbReference type="PROSITE" id="PS51733">
    <property type="entry name" value="BPL_LPL_CATALYTIC"/>
    <property type="match status" value="1"/>
</dbReference>
<dbReference type="PANTHER" id="PTHR10993">
    <property type="entry name" value="OCTANOYLTRANSFERASE"/>
    <property type="match status" value="1"/>
</dbReference>
<dbReference type="CDD" id="cd16444">
    <property type="entry name" value="LipB"/>
    <property type="match status" value="1"/>
</dbReference>
<dbReference type="SUPFAM" id="SSF55681">
    <property type="entry name" value="Class II aaRS and biotin synthetases"/>
    <property type="match status" value="1"/>
</dbReference>
<evidence type="ECO:0000256" key="1">
    <source>
        <dbReference type="ARBA" id="ARBA00004821"/>
    </source>
</evidence>
<sequence length="205" mass="22693">MGYRQSHKLQLDSVAAQLAGVEEENIYMVEHPPVFTLGRNGSTASLLLPEEKIMEAGVEIVATERGGDITYHGPGQLVVYPILNLRKRKIAVSEFISMLEDVMLATATDYGVLANRDARNRGIWVGNRKLGSVGIRIRHGISFHGLALNVALSLEHFRWIQPCGLSGVQMTMLSQQSRQEMSVEEVKSNMRGHIIDILAGDEEVK</sequence>
<dbReference type="OrthoDB" id="19908at2759"/>
<dbReference type="UniPathway" id="UPA00538">
    <property type="reaction ID" value="UER00592"/>
</dbReference>
<comment type="similarity">
    <text evidence="2 5">Belongs to the LipB family.</text>
</comment>
<evidence type="ECO:0000313" key="6">
    <source>
        <dbReference type="EMBL" id="CAD7238997.1"/>
    </source>
</evidence>
<dbReference type="GO" id="GO:0005739">
    <property type="term" value="C:mitochondrion"/>
    <property type="evidence" value="ECO:0007669"/>
    <property type="project" value="UniProtKB-SubCell"/>
</dbReference>
<proteinExistence type="inferred from homology"/>
<comment type="function">
    <text evidence="5">Catalyzes the transfer of endogenously produced octanoic acid from octanoyl-acyl-carrier-protein onto the lipoyl domains of lipoate-dependent enzymes. Lipoyl-ACP can also act as a substrate although octanoyl-ACP is likely to be the physiological substrate.</text>
</comment>
<evidence type="ECO:0000256" key="4">
    <source>
        <dbReference type="ARBA" id="ARBA00023315"/>
    </source>
</evidence>
<evidence type="ECO:0000256" key="3">
    <source>
        <dbReference type="ARBA" id="ARBA00022679"/>
    </source>
</evidence>
<dbReference type="InterPro" id="IPR045864">
    <property type="entry name" value="aa-tRNA-synth_II/BPL/LPL"/>
</dbReference>
<dbReference type="InterPro" id="IPR020605">
    <property type="entry name" value="Octanoyltransferase_CS"/>
</dbReference>
<evidence type="ECO:0000256" key="5">
    <source>
        <dbReference type="PIRNR" id="PIRNR016262"/>
    </source>
</evidence>
<keyword evidence="5" id="KW-0496">Mitochondrion</keyword>
<dbReference type="HAMAP" id="MF_00013">
    <property type="entry name" value="LipB"/>
    <property type="match status" value="1"/>
</dbReference>
<reference evidence="6" key="1">
    <citation type="submission" date="2020-11" db="EMBL/GenBank/DDBJ databases">
        <authorList>
            <person name="Tran Van P."/>
        </authorList>
    </citation>
    <scope>NUCLEOTIDE SEQUENCE</scope>
</reference>
<dbReference type="EC" id="2.3.1.181" evidence="5"/>
<dbReference type="GO" id="GO:0009249">
    <property type="term" value="P:protein lipoylation"/>
    <property type="evidence" value="ECO:0007669"/>
    <property type="project" value="InterPro"/>
</dbReference>
<dbReference type="GO" id="GO:0033819">
    <property type="term" value="F:lipoyl(octanoyl) transferase activity"/>
    <property type="evidence" value="ECO:0007669"/>
    <property type="project" value="UniProtKB-EC"/>
</dbReference>
<comment type="pathway">
    <text evidence="1 5">Protein modification; protein lipoylation via endogenous pathway; protein N(6)-(lipoyl)lysine from octanoyl-[acyl-carrier-protein]: step 1/2.</text>
</comment>
<dbReference type="AlphaFoldDB" id="A0A7R8X1C6"/>
<organism evidence="6">
    <name type="scientific">Cyprideis torosa</name>
    <dbReference type="NCBI Taxonomy" id="163714"/>
    <lineage>
        <taxon>Eukaryota</taxon>
        <taxon>Metazoa</taxon>
        <taxon>Ecdysozoa</taxon>
        <taxon>Arthropoda</taxon>
        <taxon>Crustacea</taxon>
        <taxon>Oligostraca</taxon>
        <taxon>Ostracoda</taxon>
        <taxon>Podocopa</taxon>
        <taxon>Podocopida</taxon>
        <taxon>Cytherocopina</taxon>
        <taxon>Cytheroidea</taxon>
        <taxon>Cytherideidae</taxon>
        <taxon>Cyprideis</taxon>
    </lineage>
</organism>
<evidence type="ECO:0000256" key="2">
    <source>
        <dbReference type="ARBA" id="ARBA00007907"/>
    </source>
</evidence>
<dbReference type="InterPro" id="IPR000544">
    <property type="entry name" value="Octanoyltransferase"/>
</dbReference>
<name>A0A7R8X1C6_9CRUS</name>
<dbReference type="EMBL" id="OB713414">
    <property type="protein sequence ID" value="CAD7238997.1"/>
    <property type="molecule type" value="Genomic_DNA"/>
</dbReference>
<dbReference type="PIRSF" id="PIRSF016262">
    <property type="entry name" value="LPLase"/>
    <property type="match status" value="1"/>
</dbReference>